<evidence type="ECO:0000256" key="2">
    <source>
        <dbReference type="ARBA" id="ARBA00022723"/>
    </source>
</evidence>
<dbReference type="RefSeq" id="WP_072833360.1">
    <property type="nucleotide sequence ID" value="NZ_FQUU01000001.1"/>
</dbReference>
<keyword evidence="1 4" id="KW-0349">Heme</keyword>
<feature type="domain" description="Cytochrome c" evidence="5">
    <location>
        <begin position="328"/>
        <end position="433"/>
    </location>
</feature>
<dbReference type="GO" id="GO:0009055">
    <property type="term" value="F:electron transfer activity"/>
    <property type="evidence" value="ECO:0007669"/>
    <property type="project" value="InterPro"/>
</dbReference>
<protein>
    <recommendedName>
        <fullName evidence="5">Cytochrome c domain-containing protein</fullName>
    </recommendedName>
</protein>
<evidence type="ECO:0000256" key="3">
    <source>
        <dbReference type="ARBA" id="ARBA00023004"/>
    </source>
</evidence>
<dbReference type="EMBL" id="FQUU01000001">
    <property type="protein sequence ID" value="SHE34373.1"/>
    <property type="molecule type" value="Genomic_DNA"/>
</dbReference>
<dbReference type="GO" id="GO:0020037">
    <property type="term" value="F:heme binding"/>
    <property type="evidence" value="ECO:0007669"/>
    <property type="project" value="InterPro"/>
</dbReference>
<evidence type="ECO:0000259" key="5">
    <source>
        <dbReference type="PROSITE" id="PS51007"/>
    </source>
</evidence>
<dbReference type="InterPro" id="IPR036909">
    <property type="entry name" value="Cyt_c-like_dom_sf"/>
</dbReference>
<keyword evidence="7" id="KW-1185">Reference proteome</keyword>
<dbReference type="PROSITE" id="PS51007">
    <property type="entry name" value="CYTC"/>
    <property type="match status" value="1"/>
</dbReference>
<reference evidence="6 7" key="1">
    <citation type="submission" date="2016-11" db="EMBL/GenBank/DDBJ databases">
        <authorList>
            <person name="Jaros S."/>
            <person name="Januszkiewicz K."/>
            <person name="Wedrychowicz H."/>
        </authorList>
    </citation>
    <scope>NUCLEOTIDE SEQUENCE [LARGE SCALE GENOMIC DNA]</scope>
    <source>
        <strain evidence="6 7">DSM 18119</strain>
    </source>
</reference>
<dbReference type="SUPFAM" id="SSF46626">
    <property type="entry name" value="Cytochrome c"/>
    <property type="match status" value="1"/>
</dbReference>
<sequence>MRYKNQTIVIVLLATITILAQCKKDDHNKDKNTDNDPALIAAGKDIFRHDTFGDEDFWSGVLHLDKAILGTKHGGYGGGVSPKTALAVGLKVDANALPADVVSAIRSGAIDLDDPATTVALLKLNAVVGVKGTFNTSGNLTSVGITCASCHSTVDNSFAPGIGKRLDGWPNRDLNVGTIISLTDNAQPIASMLHVDEPTLRSVLSAWGPGKFAAVLFMDGKALKPDGSVAANLIPAAFGLKGIDLTTYTGWGDISYWNAFVGNLEMHGKGNFHDDRLNNPVKYPIAVENGFWNVTHNPDLITSKLPALRAYQHSIKVPLPPAGSFDVQMAGRGKGLFMSKAKCNTCHAAPLLADNILHTGAELGIDDFEAMRSPTGKYRTTPLGGLFAREKGGFYHDGRFATYSDVVNHYNDHFSLGLSAAEKQDIIEYLKSL</sequence>
<dbReference type="Proteomes" id="UP000184048">
    <property type="component" value="Unassembled WGS sequence"/>
</dbReference>
<keyword evidence="2 4" id="KW-0479">Metal-binding</keyword>
<dbReference type="PANTHER" id="PTHR30600">
    <property type="entry name" value="CYTOCHROME C PEROXIDASE-RELATED"/>
    <property type="match status" value="1"/>
</dbReference>
<organism evidence="6 7">
    <name type="scientific">Flavisolibacter ginsengisoli DSM 18119</name>
    <dbReference type="NCBI Taxonomy" id="1121884"/>
    <lineage>
        <taxon>Bacteria</taxon>
        <taxon>Pseudomonadati</taxon>
        <taxon>Bacteroidota</taxon>
        <taxon>Chitinophagia</taxon>
        <taxon>Chitinophagales</taxon>
        <taxon>Chitinophagaceae</taxon>
        <taxon>Flavisolibacter</taxon>
    </lineage>
</organism>
<dbReference type="InterPro" id="IPR051395">
    <property type="entry name" value="Cytochrome_c_Peroxidase/MauG"/>
</dbReference>
<evidence type="ECO:0000313" key="6">
    <source>
        <dbReference type="EMBL" id="SHE34373.1"/>
    </source>
</evidence>
<dbReference type="AlphaFoldDB" id="A0A1M4SQ47"/>
<dbReference type="Gene3D" id="1.10.760.10">
    <property type="entry name" value="Cytochrome c-like domain"/>
    <property type="match status" value="1"/>
</dbReference>
<name>A0A1M4SQ47_9BACT</name>
<accession>A0A1M4SQ47</accession>
<dbReference type="STRING" id="1121884.SAMN02745131_00194"/>
<dbReference type="GO" id="GO:0004130">
    <property type="term" value="F:cytochrome-c peroxidase activity"/>
    <property type="evidence" value="ECO:0007669"/>
    <property type="project" value="TreeGrafter"/>
</dbReference>
<dbReference type="GO" id="GO:0046872">
    <property type="term" value="F:metal ion binding"/>
    <property type="evidence" value="ECO:0007669"/>
    <property type="project" value="UniProtKB-KW"/>
</dbReference>
<dbReference type="InterPro" id="IPR009056">
    <property type="entry name" value="Cyt_c-like_dom"/>
</dbReference>
<evidence type="ECO:0000256" key="1">
    <source>
        <dbReference type="ARBA" id="ARBA00022617"/>
    </source>
</evidence>
<keyword evidence="3 4" id="KW-0408">Iron</keyword>
<evidence type="ECO:0000256" key="4">
    <source>
        <dbReference type="PROSITE-ProRule" id="PRU00433"/>
    </source>
</evidence>
<gene>
    <name evidence="6" type="ORF">SAMN02745131_00194</name>
</gene>
<dbReference type="PANTHER" id="PTHR30600:SF9">
    <property type="entry name" value="BLR7738 PROTEIN"/>
    <property type="match status" value="1"/>
</dbReference>
<proteinExistence type="predicted"/>
<evidence type="ECO:0000313" key="7">
    <source>
        <dbReference type="Proteomes" id="UP000184048"/>
    </source>
</evidence>